<sequence>MKNFKSILVTCMLALGALSISAQDIHFSQFYLSPLNLNPAMTGVMNCNIRMVANYRNQWASVLRSNAYNTYSFSYDQRIPVGRYDYFGIGGTFWGDEAGEANFSTLTGKLSASYSKRMGGYRKQANYLVVGAEAGVAQRSIDFLQLRWGLQHDGFGGFDGTAPSGEELVFDRDNFIFADLAAGLLWFSVFDENNSLYFGGAFHHLNRSNQSFNSDDEDLLYSRFTFHAGGEFMMGRRFGLVPGVIVMSQGPSFQVNAGTSFKFLLGNGSSNQSFQFGLWTRVSNKIESGVLNDAAILSTRFDYENFSLGFSYDINVSPLREASNANGGFEFALAYKICGIERRGVYCPNF</sequence>
<feature type="signal peptide" evidence="1">
    <location>
        <begin position="1"/>
        <end position="22"/>
    </location>
</feature>
<dbReference type="Pfam" id="PF11751">
    <property type="entry name" value="PorP_SprF"/>
    <property type="match status" value="1"/>
</dbReference>
<reference evidence="2 3" key="1">
    <citation type="journal article" date="2014" name="Int. J. Syst. Evol. Microbiol.">
        <title>Phaeodactylibacter xiamenensis gen. nov., sp. nov., a member of the family Saprospiraceae isolated from the marine alga Phaeodactylum tricornutum.</title>
        <authorList>
            <person name="Chen Z.Jr."/>
            <person name="Lei X."/>
            <person name="Lai Q."/>
            <person name="Li Y."/>
            <person name="Zhang B."/>
            <person name="Zhang J."/>
            <person name="Zhang H."/>
            <person name="Yang L."/>
            <person name="Zheng W."/>
            <person name="Tian Y."/>
            <person name="Yu Z."/>
            <person name="Xu H.Jr."/>
            <person name="Zheng T."/>
        </authorList>
    </citation>
    <scope>NUCLEOTIDE SEQUENCE [LARGE SCALE GENOMIC DNA]</scope>
    <source>
        <strain evidence="2 3">KD52</strain>
    </source>
</reference>
<keyword evidence="1" id="KW-0732">Signal</keyword>
<dbReference type="RefSeq" id="WP_044216512.1">
    <property type="nucleotide sequence ID" value="NZ_CAKZLC010000365.1"/>
</dbReference>
<evidence type="ECO:0000313" key="3">
    <source>
        <dbReference type="Proteomes" id="UP000029736"/>
    </source>
</evidence>
<dbReference type="AlphaFoldDB" id="A0A098SCK3"/>
<dbReference type="Proteomes" id="UP000029736">
    <property type="component" value="Unassembled WGS sequence"/>
</dbReference>
<proteinExistence type="predicted"/>
<gene>
    <name evidence="2" type="ORF">IX84_03495</name>
</gene>
<evidence type="ECO:0000256" key="1">
    <source>
        <dbReference type="SAM" id="SignalP"/>
    </source>
</evidence>
<dbReference type="NCBIfam" id="TIGR03519">
    <property type="entry name" value="T9SS_PorP_fam"/>
    <property type="match status" value="1"/>
</dbReference>
<comment type="caution">
    <text evidence="2">The sequence shown here is derived from an EMBL/GenBank/DDBJ whole genome shotgun (WGS) entry which is preliminary data.</text>
</comment>
<feature type="chain" id="PRO_5001947888" description="Type IX secretion system membrane protein PorP/SprF" evidence="1">
    <location>
        <begin position="23"/>
        <end position="350"/>
    </location>
</feature>
<name>A0A098SCK3_9BACT</name>
<dbReference type="STRING" id="1524460.IX84_03495"/>
<evidence type="ECO:0008006" key="4">
    <source>
        <dbReference type="Google" id="ProtNLM"/>
    </source>
</evidence>
<dbReference type="InterPro" id="IPR019861">
    <property type="entry name" value="PorP/SprF_Bacteroidetes"/>
</dbReference>
<accession>A0A098SCK3</accession>
<dbReference type="OrthoDB" id="1186563at2"/>
<keyword evidence="3" id="KW-1185">Reference proteome</keyword>
<dbReference type="EMBL" id="JPOS01000010">
    <property type="protein sequence ID" value="KGE89388.1"/>
    <property type="molecule type" value="Genomic_DNA"/>
</dbReference>
<protein>
    <recommendedName>
        <fullName evidence="4">Type IX secretion system membrane protein PorP/SprF</fullName>
    </recommendedName>
</protein>
<organism evidence="2 3">
    <name type="scientific">Phaeodactylibacter xiamenensis</name>
    <dbReference type="NCBI Taxonomy" id="1524460"/>
    <lineage>
        <taxon>Bacteria</taxon>
        <taxon>Pseudomonadati</taxon>
        <taxon>Bacteroidota</taxon>
        <taxon>Saprospiria</taxon>
        <taxon>Saprospirales</taxon>
        <taxon>Haliscomenobacteraceae</taxon>
        <taxon>Phaeodactylibacter</taxon>
    </lineage>
</organism>
<evidence type="ECO:0000313" key="2">
    <source>
        <dbReference type="EMBL" id="KGE89388.1"/>
    </source>
</evidence>